<comment type="subcellular location">
    <subcellularLocation>
        <location evidence="1">Cell membrane</location>
        <topology evidence="1">Multi-pass membrane protein</topology>
    </subcellularLocation>
</comment>
<keyword evidence="4 6" id="KW-1133">Transmembrane helix</keyword>
<dbReference type="OrthoDB" id="85741at2157"/>
<evidence type="ECO:0000256" key="3">
    <source>
        <dbReference type="ARBA" id="ARBA00022692"/>
    </source>
</evidence>
<dbReference type="Pfam" id="PF03788">
    <property type="entry name" value="LrgA"/>
    <property type="match status" value="1"/>
</dbReference>
<dbReference type="KEGG" id="mzi:HWN40_05440"/>
<feature type="transmembrane region" description="Helical" evidence="6">
    <location>
        <begin position="70"/>
        <end position="88"/>
    </location>
</feature>
<keyword evidence="2" id="KW-1003">Cell membrane</keyword>
<feature type="transmembrane region" description="Helical" evidence="6">
    <location>
        <begin position="7"/>
        <end position="27"/>
    </location>
</feature>
<keyword evidence="5 6" id="KW-0472">Membrane</keyword>
<feature type="transmembrane region" description="Helical" evidence="6">
    <location>
        <begin position="94"/>
        <end position="118"/>
    </location>
</feature>
<feature type="transmembrane region" description="Helical" evidence="6">
    <location>
        <begin position="39"/>
        <end position="58"/>
    </location>
</feature>
<dbReference type="InterPro" id="IPR005538">
    <property type="entry name" value="LrgA/CidA"/>
</dbReference>
<reference evidence="7 8" key="1">
    <citation type="submission" date="2020-06" db="EMBL/GenBank/DDBJ databases">
        <title>Methanolobus halotolerans sp. nov., isolated from a saline lake Tus in Siberia.</title>
        <authorList>
            <person name="Shen Y."/>
            <person name="Chen S.-C."/>
            <person name="Lai M.-C."/>
            <person name="Huang H.-H."/>
            <person name="Chiu H.-H."/>
            <person name="Tang S.-L."/>
            <person name="Rogozin D.Y."/>
            <person name="Degermendzhy A.G."/>
        </authorList>
    </citation>
    <scope>NUCLEOTIDE SEQUENCE [LARGE SCALE GENOMIC DNA]</scope>
    <source>
        <strain evidence="7 8">DSM 21339</strain>
    </source>
</reference>
<evidence type="ECO:0000313" key="7">
    <source>
        <dbReference type="EMBL" id="QLC49728.1"/>
    </source>
</evidence>
<accession>A0A7D5I3X3</accession>
<dbReference type="AlphaFoldDB" id="A0A7D5I3X3"/>
<evidence type="ECO:0000313" key="8">
    <source>
        <dbReference type="Proteomes" id="UP000509594"/>
    </source>
</evidence>
<name>A0A7D5I3X3_9EURY</name>
<evidence type="ECO:0000256" key="4">
    <source>
        <dbReference type="ARBA" id="ARBA00022989"/>
    </source>
</evidence>
<dbReference type="PANTHER" id="PTHR33931">
    <property type="entry name" value="HOLIN-LIKE PROTEIN CIDA-RELATED"/>
    <property type="match status" value="1"/>
</dbReference>
<evidence type="ECO:0000256" key="6">
    <source>
        <dbReference type="SAM" id="Phobius"/>
    </source>
</evidence>
<dbReference type="PANTHER" id="PTHR33931:SF2">
    <property type="entry name" value="HOLIN-LIKE PROTEIN CIDA"/>
    <property type="match status" value="1"/>
</dbReference>
<dbReference type="GeneID" id="55821097"/>
<evidence type="ECO:0000256" key="5">
    <source>
        <dbReference type="ARBA" id="ARBA00023136"/>
    </source>
</evidence>
<evidence type="ECO:0000256" key="1">
    <source>
        <dbReference type="ARBA" id="ARBA00004651"/>
    </source>
</evidence>
<protein>
    <submittedName>
        <fullName evidence="7">CidA/LrgA family protein</fullName>
    </submittedName>
</protein>
<dbReference type="Proteomes" id="UP000509594">
    <property type="component" value="Chromosome"/>
</dbReference>
<dbReference type="RefSeq" id="WP_176964784.1">
    <property type="nucleotide sequence ID" value="NZ_CP058215.1"/>
</dbReference>
<gene>
    <name evidence="7" type="ORF">HWN40_05440</name>
</gene>
<keyword evidence="8" id="KW-1185">Reference proteome</keyword>
<evidence type="ECO:0000256" key="2">
    <source>
        <dbReference type="ARBA" id="ARBA00022475"/>
    </source>
</evidence>
<sequence length="125" mass="13975">MIQDRSFISYLIQFGIILLVTLLGDFFYTHMNLPIPGNVVGMLLLLFFLLTGVLKLSMIEEVSNFMLKHLSFFFIPAAVGLITCFSVLEGKWTALVVISIVSTFIIAVVTGITVQILMKRRQTGD</sequence>
<organism evidence="7 8">
    <name type="scientific">Methanolobus zinderi</name>
    <dbReference type="NCBI Taxonomy" id="536044"/>
    <lineage>
        <taxon>Archaea</taxon>
        <taxon>Methanobacteriati</taxon>
        <taxon>Methanobacteriota</taxon>
        <taxon>Stenosarchaea group</taxon>
        <taxon>Methanomicrobia</taxon>
        <taxon>Methanosarcinales</taxon>
        <taxon>Methanosarcinaceae</taxon>
        <taxon>Methanolobus</taxon>
    </lineage>
</organism>
<keyword evidence="3 6" id="KW-0812">Transmembrane</keyword>
<dbReference type="GO" id="GO:0005886">
    <property type="term" value="C:plasma membrane"/>
    <property type="evidence" value="ECO:0007669"/>
    <property type="project" value="UniProtKB-SubCell"/>
</dbReference>
<dbReference type="EMBL" id="CP058215">
    <property type="protein sequence ID" value="QLC49728.1"/>
    <property type="molecule type" value="Genomic_DNA"/>
</dbReference>
<proteinExistence type="predicted"/>